<gene>
    <name evidence="2" type="ORF">FHS36_001429</name>
</gene>
<dbReference type="OrthoDB" id="3855669at2"/>
<accession>A0A7W8EZW9</accession>
<dbReference type="EMBL" id="JACHJF010000003">
    <property type="protein sequence ID" value="MBB5118008.1"/>
    <property type="molecule type" value="Genomic_DNA"/>
</dbReference>
<evidence type="ECO:0000256" key="1">
    <source>
        <dbReference type="SAM" id="MobiDB-lite"/>
    </source>
</evidence>
<proteinExistence type="predicted"/>
<organism evidence="2 3">
    <name type="scientific">Streptomyces eurocidicus</name>
    <name type="common">Streptoverticillium eurocidicus</name>
    <dbReference type="NCBI Taxonomy" id="66423"/>
    <lineage>
        <taxon>Bacteria</taxon>
        <taxon>Bacillati</taxon>
        <taxon>Actinomycetota</taxon>
        <taxon>Actinomycetes</taxon>
        <taxon>Kitasatosporales</taxon>
        <taxon>Streptomycetaceae</taxon>
        <taxon>Streptomyces</taxon>
    </lineage>
</organism>
<feature type="region of interest" description="Disordered" evidence="1">
    <location>
        <begin position="60"/>
        <end position="117"/>
    </location>
</feature>
<evidence type="ECO:0000313" key="2">
    <source>
        <dbReference type="EMBL" id="MBB5118008.1"/>
    </source>
</evidence>
<comment type="caution">
    <text evidence="2">The sequence shown here is derived from an EMBL/GenBank/DDBJ whole genome shotgun (WGS) entry which is preliminary data.</text>
</comment>
<protein>
    <submittedName>
        <fullName evidence="2">Uncharacterized protein</fullName>
    </submittedName>
</protein>
<sequence length="117" mass="12697">MANTGQEPPAWVVDTRKGRLGQRMDKVGPYVQLRAPGGGREWDADPDALKPASISEMRRAGVMEDPTHVADTATRRAFTTGTGGIIQRPESEPIPYPLVGDTSAEALEPVRRRGRSC</sequence>
<dbReference type="Proteomes" id="UP000528608">
    <property type="component" value="Unassembled WGS sequence"/>
</dbReference>
<dbReference type="RefSeq" id="WP_102917977.1">
    <property type="nucleotide sequence ID" value="NZ_JACHJF010000003.1"/>
</dbReference>
<reference evidence="2 3" key="1">
    <citation type="submission" date="2020-08" db="EMBL/GenBank/DDBJ databases">
        <title>Genomic Encyclopedia of Type Strains, Phase III (KMG-III): the genomes of soil and plant-associated and newly described type strains.</title>
        <authorList>
            <person name="Whitman W."/>
        </authorList>
    </citation>
    <scope>NUCLEOTIDE SEQUENCE [LARGE SCALE GENOMIC DNA]</scope>
    <source>
        <strain evidence="2 3">CECT 3259</strain>
    </source>
</reference>
<name>A0A7W8EZW9_STREU</name>
<dbReference type="AlphaFoldDB" id="A0A7W8EZW9"/>
<evidence type="ECO:0000313" key="3">
    <source>
        <dbReference type="Proteomes" id="UP000528608"/>
    </source>
</evidence>